<dbReference type="HOGENOM" id="CLU_079313_0_0_9"/>
<evidence type="ECO:0000256" key="2">
    <source>
        <dbReference type="SAM" id="SignalP"/>
    </source>
</evidence>
<keyword evidence="1" id="KW-0812">Transmembrane</keyword>
<keyword evidence="5" id="KW-1185">Reference proteome</keyword>
<dbReference type="Proteomes" id="UP000001572">
    <property type="component" value="Chromosome"/>
</dbReference>
<evidence type="ECO:0000256" key="1">
    <source>
        <dbReference type="SAM" id="Phobius"/>
    </source>
</evidence>
<evidence type="ECO:0000313" key="4">
    <source>
        <dbReference type="EMBL" id="ABR50063.1"/>
    </source>
</evidence>
<keyword evidence="1" id="KW-0472">Membrane</keyword>
<dbReference type="STRING" id="293826.Amet_3978"/>
<dbReference type="eggNOG" id="COG2433">
    <property type="taxonomic scope" value="Bacteria"/>
</dbReference>
<feature type="chain" id="PRO_5002702986" description="Mobile element protein CD1107-like domain-containing protein" evidence="2">
    <location>
        <begin position="22"/>
        <end position="259"/>
    </location>
</feature>
<reference evidence="5" key="1">
    <citation type="journal article" date="2016" name="Genome Announc.">
        <title>Complete genome sequence of Alkaliphilus metalliredigens strain QYMF, an alkaliphilic and metal-reducing bacterium isolated from borax-contaminated leachate ponds.</title>
        <authorList>
            <person name="Hwang C."/>
            <person name="Copeland A."/>
            <person name="Lucas S."/>
            <person name="Lapidus A."/>
            <person name="Barry K."/>
            <person name="Detter J.C."/>
            <person name="Glavina Del Rio T."/>
            <person name="Hammon N."/>
            <person name="Israni S."/>
            <person name="Dalin E."/>
            <person name="Tice H."/>
            <person name="Pitluck S."/>
            <person name="Chertkov O."/>
            <person name="Brettin T."/>
            <person name="Bruce D."/>
            <person name="Han C."/>
            <person name="Schmutz J."/>
            <person name="Larimer F."/>
            <person name="Land M.L."/>
            <person name="Hauser L."/>
            <person name="Kyrpides N."/>
            <person name="Mikhailova N."/>
            <person name="Ye Q."/>
            <person name="Zhou J."/>
            <person name="Richardson P."/>
            <person name="Fields M.W."/>
        </authorList>
    </citation>
    <scope>NUCLEOTIDE SEQUENCE [LARGE SCALE GENOMIC DNA]</scope>
    <source>
        <strain evidence="5">QYMF</strain>
    </source>
</reference>
<protein>
    <recommendedName>
        <fullName evidence="3">Mobile element protein CD1107-like domain-containing protein</fullName>
    </recommendedName>
</protein>
<gene>
    <name evidence="4" type="ordered locus">Amet_3978</name>
</gene>
<dbReference type="InterPro" id="IPR025376">
    <property type="entry name" value="CD1107-like_dom"/>
</dbReference>
<organism evidence="4 5">
    <name type="scientific">Alkaliphilus metalliredigens (strain QYMF)</name>
    <dbReference type="NCBI Taxonomy" id="293826"/>
    <lineage>
        <taxon>Bacteria</taxon>
        <taxon>Bacillati</taxon>
        <taxon>Bacillota</taxon>
        <taxon>Clostridia</taxon>
        <taxon>Peptostreptococcales</taxon>
        <taxon>Natronincolaceae</taxon>
        <taxon>Alkaliphilus</taxon>
    </lineage>
</organism>
<proteinExistence type="predicted"/>
<dbReference type="EMBL" id="CP000724">
    <property type="protein sequence ID" value="ABR50063.1"/>
    <property type="molecule type" value="Genomic_DNA"/>
</dbReference>
<feature type="signal peptide" evidence="2">
    <location>
        <begin position="1"/>
        <end position="21"/>
    </location>
</feature>
<dbReference type="RefSeq" id="WP_012065014.1">
    <property type="nucleotide sequence ID" value="NC_009633.1"/>
</dbReference>
<dbReference type="Pfam" id="PF14283">
    <property type="entry name" value="CD1107-like"/>
    <property type="match status" value="1"/>
</dbReference>
<evidence type="ECO:0000259" key="3">
    <source>
        <dbReference type="Pfam" id="PF14283"/>
    </source>
</evidence>
<name>A6TV45_ALKMQ</name>
<evidence type="ECO:0000313" key="5">
    <source>
        <dbReference type="Proteomes" id="UP000001572"/>
    </source>
</evidence>
<feature type="transmembrane region" description="Helical" evidence="1">
    <location>
        <begin position="208"/>
        <end position="226"/>
    </location>
</feature>
<dbReference type="KEGG" id="amt:Amet_3978"/>
<feature type="domain" description="Mobile element protein CD1107-like" evidence="3">
    <location>
        <begin position="118"/>
        <end position="233"/>
    </location>
</feature>
<dbReference type="OrthoDB" id="1749038at2"/>
<sequence length="259" mass="29015">MSRVMSIFLLLVVLMISPVYAVEDNVDTLKDEPEEEVIEYTEQEIKSNFASKVYQVEGSEKNNYLVKGGNENAINSLATKQHTAQGSVIESTNVEGQPYDLTLLSDEDKAGKNPLELRQFVSFETKSGKVFHLIIDHSQSVDNVKMLTEVGEQDLLNLIEENAEVALILKQDVLENDKKPISTQSELNPSFEVNELTEVPVGEKNNSSLIIIIVASVLAGAAGWYFKIYKPKQSTTYDEEVDEADYIDEEECVEDEEIN</sequence>
<accession>A6TV45</accession>
<keyword evidence="1" id="KW-1133">Transmembrane helix</keyword>
<keyword evidence="2" id="KW-0732">Signal</keyword>
<dbReference type="AlphaFoldDB" id="A6TV45"/>